<evidence type="ECO:0000256" key="1">
    <source>
        <dbReference type="ARBA" id="ARBA00004162"/>
    </source>
</evidence>
<protein>
    <recommendedName>
        <fullName evidence="12">Cytochrome c-type protein</fullName>
    </recommendedName>
</protein>
<feature type="binding site" description="covalent" evidence="13">
    <location>
        <position position="174"/>
    </location>
    <ligand>
        <name>heme</name>
        <dbReference type="ChEBI" id="CHEBI:30413"/>
        <label>4</label>
    </ligand>
</feature>
<evidence type="ECO:0000256" key="3">
    <source>
        <dbReference type="ARBA" id="ARBA00022448"/>
    </source>
</evidence>
<dbReference type="SUPFAM" id="SSF48695">
    <property type="entry name" value="Multiheme cytochromes"/>
    <property type="match status" value="1"/>
</dbReference>
<dbReference type="GO" id="GO:0019333">
    <property type="term" value="P:denitrification pathway"/>
    <property type="evidence" value="ECO:0007669"/>
    <property type="project" value="InterPro"/>
</dbReference>
<dbReference type="GO" id="GO:0009061">
    <property type="term" value="P:anaerobic respiration"/>
    <property type="evidence" value="ECO:0007669"/>
    <property type="project" value="TreeGrafter"/>
</dbReference>
<evidence type="ECO:0000256" key="2">
    <source>
        <dbReference type="ARBA" id="ARBA00007395"/>
    </source>
</evidence>
<accession>A0L803</accession>
<feature type="transmembrane region" description="Helical" evidence="15">
    <location>
        <begin position="20"/>
        <end position="40"/>
    </location>
</feature>
<keyword evidence="7 12" id="KW-0479">Metal-binding</keyword>
<dbReference type="InterPro" id="IPR051174">
    <property type="entry name" value="Cytochrome_c-type_ET"/>
</dbReference>
<proteinExistence type="inferred from homology"/>
<dbReference type="PIRSF" id="PIRSF000013">
    <property type="entry name" value="4_hem_cytochrm_NapC"/>
    <property type="match status" value="1"/>
</dbReference>
<dbReference type="AlphaFoldDB" id="A0L803"/>
<dbReference type="InterPro" id="IPR024717">
    <property type="entry name" value="NapC/NirT/NrfH"/>
</dbReference>
<feature type="binding site" description="axial binding residue" evidence="14">
    <location>
        <position position="175"/>
    </location>
    <ligand>
        <name>heme</name>
        <dbReference type="ChEBI" id="CHEBI:30413"/>
        <label>4</label>
    </ligand>
    <ligandPart>
        <name>Fe</name>
        <dbReference type="ChEBI" id="CHEBI:18248"/>
    </ligandPart>
</feature>
<evidence type="ECO:0000256" key="10">
    <source>
        <dbReference type="ARBA" id="ARBA00023004"/>
    </source>
</evidence>
<keyword evidence="6 15" id="KW-0812">Transmembrane</keyword>
<dbReference type="HOGENOM" id="CLU_096753_2_0_5"/>
<comment type="PTM">
    <text evidence="12">Binds 4 heme groups per subunit.</text>
</comment>
<feature type="binding site" description="covalent" evidence="13">
    <location>
        <position position="139"/>
    </location>
    <ligand>
        <name>heme</name>
        <dbReference type="ChEBI" id="CHEBI:30413"/>
        <label>4</label>
    </ligand>
</feature>
<feature type="binding site" description="axial binding residue" evidence="14">
    <location>
        <position position="143"/>
    </location>
    <ligand>
        <name>heme</name>
        <dbReference type="ChEBI" id="CHEBI:30413"/>
        <label>3</label>
    </ligand>
    <ligandPart>
        <name>Fe</name>
        <dbReference type="ChEBI" id="CHEBI:18248"/>
    </ligandPart>
</feature>
<dbReference type="PANTHER" id="PTHR30333">
    <property type="entry name" value="CYTOCHROME C-TYPE PROTEIN"/>
    <property type="match status" value="1"/>
</dbReference>
<feature type="binding site" description="covalent" evidence="13">
    <location>
        <position position="142"/>
    </location>
    <ligand>
        <name>heme</name>
        <dbReference type="ChEBI" id="CHEBI:30413"/>
        <label>3</label>
    </ligand>
</feature>
<dbReference type="GO" id="GO:0020037">
    <property type="term" value="F:heme binding"/>
    <property type="evidence" value="ECO:0007669"/>
    <property type="project" value="InterPro"/>
</dbReference>
<sequence length="196" mass="22592">MAFIVYQDGPWERIKTAGLVASAVLVLVGILFWGGFHWALEMTNTESFCITCHEMRDNVYTEYQDSVHYSNASGVRATCPDCHVPKEWFYKLRRKIQASNEVFHWAMGTVDTPEKFDANRLIMARRVWKAMQDTDSRECRNCHDFRSMDFTKQGPRGFDNHRRGFAAGKTCIDCHKGIAHRLPYGMTREEQALGGE</sequence>
<dbReference type="RefSeq" id="WP_011713245.1">
    <property type="nucleotide sequence ID" value="NC_008576.1"/>
</dbReference>
<keyword evidence="5 12" id="KW-0349">Heme</keyword>
<dbReference type="Proteomes" id="UP000002586">
    <property type="component" value="Chromosome"/>
</dbReference>
<dbReference type="STRING" id="156889.Mmc1_1587"/>
<keyword evidence="3 12" id="KW-0813">Transport</keyword>
<dbReference type="InterPro" id="IPR038266">
    <property type="entry name" value="NapC/NirT_cytc_sf"/>
</dbReference>
<keyword evidence="11 15" id="KW-0472">Membrane</keyword>
<dbReference type="GO" id="GO:0009055">
    <property type="term" value="F:electron transfer activity"/>
    <property type="evidence" value="ECO:0007669"/>
    <property type="project" value="TreeGrafter"/>
</dbReference>
<dbReference type="PANTHER" id="PTHR30333:SF1">
    <property type="entry name" value="CYTOCHROME C-TYPE PROTEIN NAPC"/>
    <property type="match status" value="1"/>
</dbReference>
<dbReference type="Gene3D" id="1.10.3820.10">
    <property type="entry name" value="Di-heme elbow motif domain"/>
    <property type="match status" value="1"/>
</dbReference>
<feature type="binding site" description="axial binding residue" evidence="14">
    <location>
        <position position="55"/>
    </location>
    <ligand>
        <name>heme</name>
        <dbReference type="ChEBI" id="CHEBI:30413"/>
        <label>1</label>
    </ligand>
    <ligandPart>
        <name>Fe</name>
        <dbReference type="ChEBI" id="CHEBI:18248"/>
    </ligandPart>
</feature>
<dbReference type="InterPro" id="IPR005126">
    <property type="entry name" value="NapC/NirT_cyt_c_N"/>
</dbReference>
<evidence type="ECO:0000313" key="17">
    <source>
        <dbReference type="EMBL" id="ABK44096.1"/>
    </source>
</evidence>
<evidence type="ECO:0000256" key="12">
    <source>
        <dbReference type="PIRNR" id="PIRNR000013"/>
    </source>
</evidence>
<evidence type="ECO:0000256" key="11">
    <source>
        <dbReference type="ARBA" id="ARBA00023136"/>
    </source>
</evidence>
<evidence type="ECO:0000256" key="7">
    <source>
        <dbReference type="ARBA" id="ARBA00022723"/>
    </source>
</evidence>
<feature type="binding site" description="covalent" evidence="13">
    <location>
        <position position="79"/>
    </location>
    <ligand>
        <name>heme</name>
        <dbReference type="ChEBI" id="CHEBI:30413"/>
        <label>2</label>
    </ligand>
</feature>
<dbReference type="Pfam" id="PF03264">
    <property type="entry name" value="Cytochrom_NNT"/>
    <property type="match status" value="1"/>
</dbReference>
<evidence type="ECO:0000256" key="13">
    <source>
        <dbReference type="PIRSR" id="PIRSR000013-1"/>
    </source>
</evidence>
<dbReference type="eggNOG" id="COG3005">
    <property type="taxonomic scope" value="Bacteria"/>
</dbReference>
<evidence type="ECO:0000256" key="15">
    <source>
        <dbReference type="SAM" id="Phobius"/>
    </source>
</evidence>
<evidence type="ECO:0000256" key="4">
    <source>
        <dbReference type="ARBA" id="ARBA00022475"/>
    </source>
</evidence>
<evidence type="ECO:0000256" key="9">
    <source>
        <dbReference type="ARBA" id="ARBA00022989"/>
    </source>
</evidence>
<gene>
    <name evidence="17" type="ordered locus">Mmc1_1587</name>
</gene>
<name>A0L803_MAGMM</name>
<feature type="binding site" description="axial binding residue" evidence="14">
    <location>
        <position position="83"/>
    </location>
    <ligand>
        <name>heme</name>
        <dbReference type="ChEBI" id="CHEBI:30413"/>
        <label>2</label>
    </ligand>
    <ligandPart>
        <name>Fe</name>
        <dbReference type="ChEBI" id="CHEBI:18248"/>
    </ligandPart>
</feature>
<keyword evidence="18" id="KW-1185">Reference proteome</keyword>
<reference evidence="17 18" key="2">
    <citation type="journal article" date="2012" name="Int. J. Syst. Evol. Microbiol.">
        <title>Magnetococcus marinus gen. nov., sp. nov., a marine, magnetotactic bacterium that represents a novel lineage (Magnetococcaceae fam. nov.; Magnetococcales ord. nov.) at the base of the Alphaproteobacteria.</title>
        <authorList>
            <person name="Bazylinski D.A."/>
            <person name="Williams T.J."/>
            <person name="Lefevre C.T."/>
            <person name="Berg R.J."/>
            <person name="Zhang C.L."/>
            <person name="Bowser S.S."/>
            <person name="Dean A.J."/>
            <person name="Beveridge T.J."/>
        </authorList>
    </citation>
    <scope>NUCLEOTIDE SEQUENCE [LARGE SCALE GENOMIC DNA]</scope>
    <source>
        <strain evidence="18">ATCC BAA-1437 / JCM 17883 / MC-1</strain>
    </source>
</reference>
<keyword evidence="10 12" id="KW-0408">Iron</keyword>
<feature type="binding site" description="axial binding residue" evidence="14">
    <location>
        <position position="101"/>
    </location>
    <ligand>
        <name>heme</name>
        <dbReference type="ChEBI" id="CHEBI:30413"/>
        <label>1</label>
    </ligand>
    <ligandPart>
        <name>Fe</name>
        <dbReference type="ChEBI" id="CHEBI:18248"/>
    </ligandPart>
</feature>
<dbReference type="FunFam" id="1.10.3820.10:FF:000001">
    <property type="entry name" value="Cytochrome c-type protein"/>
    <property type="match status" value="1"/>
</dbReference>
<feature type="binding site" description="covalent" evidence="13">
    <location>
        <position position="52"/>
    </location>
    <ligand>
        <name>heme</name>
        <dbReference type="ChEBI" id="CHEBI:30413"/>
        <label>1</label>
    </ligand>
</feature>
<evidence type="ECO:0000256" key="5">
    <source>
        <dbReference type="ARBA" id="ARBA00022617"/>
    </source>
</evidence>
<feature type="binding site" description="covalent" evidence="13">
    <location>
        <position position="49"/>
    </location>
    <ligand>
        <name>heme</name>
        <dbReference type="ChEBI" id="CHEBI:30413"/>
        <label>1</label>
    </ligand>
</feature>
<dbReference type="KEGG" id="mgm:Mmc1_1587"/>
<dbReference type="GO" id="GO:0046872">
    <property type="term" value="F:metal ion binding"/>
    <property type="evidence" value="ECO:0007669"/>
    <property type="project" value="UniProtKB-KW"/>
</dbReference>
<evidence type="ECO:0000256" key="6">
    <source>
        <dbReference type="ARBA" id="ARBA00022692"/>
    </source>
</evidence>
<comment type="cofactor">
    <cofactor evidence="13">
        <name>heme</name>
        <dbReference type="ChEBI" id="CHEBI:30413"/>
    </cofactor>
    <text evidence="13">Binds 4 heme groups per subunit.</text>
</comment>
<dbReference type="OrthoDB" id="7360653at2"/>
<evidence type="ECO:0000313" key="18">
    <source>
        <dbReference type="Proteomes" id="UP000002586"/>
    </source>
</evidence>
<dbReference type="InterPro" id="IPR036280">
    <property type="entry name" value="Multihaem_cyt_sf"/>
</dbReference>
<feature type="binding site" evidence="13">
    <location>
        <position position="82"/>
    </location>
    <ligand>
        <name>a menaquinol</name>
        <dbReference type="ChEBI" id="CHEBI:18151"/>
    </ligand>
</feature>
<reference evidence="18" key="1">
    <citation type="journal article" date="2009" name="Appl. Environ. Microbiol.">
        <title>Complete genome sequence of the chemolithoautotrophic marine magnetotactic coccus strain MC-1.</title>
        <authorList>
            <person name="Schubbe S."/>
            <person name="Williams T.J."/>
            <person name="Xie G."/>
            <person name="Kiss H.E."/>
            <person name="Brettin T.S."/>
            <person name="Martinez D."/>
            <person name="Ross C.A."/>
            <person name="Schuler D."/>
            <person name="Cox B.L."/>
            <person name="Nealson K.H."/>
            <person name="Bazylinski D.A."/>
        </authorList>
    </citation>
    <scope>NUCLEOTIDE SEQUENCE [LARGE SCALE GENOMIC DNA]</scope>
    <source>
        <strain evidence="18">ATCC BAA-1437 / JCM 17883 / MC-1</strain>
    </source>
</reference>
<keyword evidence="8 12" id="KW-0249">Electron transport</keyword>
<comment type="subcellular location">
    <subcellularLocation>
        <location evidence="1">Cell membrane</location>
        <topology evidence="1">Single-pass membrane protein</topology>
    </subcellularLocation>
</comment>
<feature type="binding site" description="covalent" evidence="13">
    <location>
        <position position="171"/>
    </location>
    <ligand>
        <name>heme</name>
        <dbReference type="ChEBI" id="CHEBI:30413"/>
        <label>4</label>
    </ligand>
</feature>
<feature type="domain" description="NapC/NirT cytochrome c N-terminal" evidence="16">
    <location>
        <begin position="16"/>
        <end position="183"/>
    </location>
</feature>
<feature type="binding site" description="axial binding residue" evidence="14">
    <location>
        <position position="180"/>
    </location>
    <ligand>
        <name>heme</name>
        <dbReference type="ChEBI" id="CHEBI:30413"/>
        <label>2</label>
    </ligand>
    <ligandPart>
        <name>Fe</name>
        <dbReference type="ChEBI" id="CHEBI:18248"/>
    </ligandPart>
</feature>
<keyword evidence="4" id="KW-1003">Cell membrane</keyword>
<keyword evidence="9 15" id="KW-1133">Transmembrane helix</keyword>
<organism evidence="17 18">
    <name type="scientific">Magnetococcus marinus (strain ATCC BAA-1437 / JCM 17883 / MC-1)</name>
    <dbReference type="NCBI Taxonomy" id="156889"/>
    <lineage>
        <taxon>Bacteria</taxon>
        <taxon>Pseudomonadati</taxon>
        <taxon>Pseudomonadota</taxon>
        <taxon>Magnetococcia</taxon>
        <taxon>Magnetococcales</taxon>
        <taxon>Magnetococcaceae</taxon>
        <taxon>Magnetococcus</taxon>
    </lineage>
</organism>
<evidence type="ECO:0000256" key="8">
    <source>
        <dbReference type="ARBA" id="ARBA00022982"/>
    </source>
</evidence>
<evidence type="ECO:0000259" key="16">
    <source>
        <dbReference type="Pfam" id="PF03264"/>
    </source>
</evidence>
<comment type="similarity">
    <text evidence="2">Belongs to the NapC/NirT/NrfH family.</text>
</comment>
<dbReference type="EMBL" id="CP000471">
    <property type="protein sequence ID" value="ABK44096.1"/>
    <property type="molecule type" value="Genomic_DNA"/>
</dbReference>
<evidence type="ECO:0000256" key="14">
    <source>
        <dbReference type="PIRSR" id="PIRSR000013-2"/>
    </source>
</evidence>
<dbReference type="GO" id="GO:0005886">
    <property type="term" value="C:plasma membrane"/>
    <property type="evidence" value="ECO:0007669"/>
    <property type="project" value="UniProtKB-SubCell"/>
</dbReference>